<keyword evidence="1" id="KW-1133">Transmembrane helix</keyword>
<name>A0A8J3CSW0_9PROT</name>
<reference evidence="2" key="1">
    <citation type="journal article" date="2014" name="Int. J. Syst. Evol. Microbiol.">
        <title>Complete genome sequence of Corynebacterium casei LMG S-19264T (=DSM 44701T), isolated from a smear-ripened cheese.</title>
        <authorList>
            <consortium name="US DOE Joint Genome Institute (JGI-PGF)"/>
            <person name="Walter F."/>
            <person name="Albersmeier A."/>
            <person name="Kalinowski J."/>
            <person name="Ruckert C."/>
        </authorList>
    </citation>
    <scope>NUCLEOTIDE SEQUENCE</scope>
    <source>
        <strain evidence="2">KCTC 32513</strain>
    </source>
</reference>
<dbReference type="AlphaFoldDB" id="A0A8J3CSW0"/>
<comment type="caution">
    <text evidence="2">The sequence shown here is derived from an EMBL/GenBank/DDBJ whole genome shotgun (WGS) entry which is preliminary data.</text>
</comment>
<feature type="transmembrane region" description="Helical" evidence="1">
    <location>
        <begin position="97"/>
        <end position="114"/>
    </location>
</feature>
<accession>A0A8J3CSW0</accession>
<keyword evidence="1" id="KW-0812">Transmembrane</keyword>
<reference evidence="2" key="2">
    <citation type="submission" date="2020-09" db="EMBL/GenBank/DDBJ databases">
        <authorList>
            <person name="Sun Q."/>
            <person name="Kim S."/>
        </authorList>
    </citation>
    <scope>NUCLEOTIDE SEQUENCE</scope>
    <source>
        <strain evidence="2">KCTC 32513</strain>
    </source>
</reference>
<evidence type="ECO:0000313" key="2">
    <source>
        <dbReference type="EMBL" id="GHA96646.1"/>
    </source>
</evidence>
<gene>
    <name evidence="2" type="ORF">GCM10009069_19600</name>
</gene>
<keyword evidence="3" id="KW-1185">Reference proteome</keyword>
<dbReference type="Proteomes" id="UP000634004">
    <property type="component" value="Unassembled WGS sequence"/>
</dbReference>
<sequence length="116" mass="12371">MATIKTTTDKPTKKGATIAATKSDNVVPLTSDISSQIDTLRNDIKLLAKTVKEQALSKVESRTDTAKTVAIDQKDAAVAKYEELSTKAETQIREKPLTSMAIAVGAGIVLSALLRK</sequence>
<dbReference type="EMBL" id="BMZH01000007">
    <property type="protein sequence ID" value="GHA96646.1"/>
    <property type="molecule type" value="Genomic_DNA"/>
</dbReference>
<keyword evidence="1" id="KW-0472">Membrane</keyword>
<organism evidence="2 3">
    <name type="scientific">Algimonas arctica</name>
    <dbReference type="NCBI Taxonomy" id="1479486"/>
    <lineage>
        <taxon>Bacteria</taxon>
        <taxon>Pseudomonadati</taxon>
        <taxon>Pseudomonadota</taxon>
        <taxon>Alphaproteobacteria</taxon>
        <taxon>Maricaulales</taxon>
        <taxon>Robiginitomaculaceae</taxon>
        <taxon>Algimonas</taxon>
    </lineage>
</organism>
<dbReference type="RefSeq" id="WP_189497923.1">
    <property type="nucleotide sequence ID" value="NZ_BMZH01000007.1"/>
</dbReference>
<evidence type="ECO:0008006" key="4">
    <source>
        <dbReference type="Google" id="ProtNLM"/>
    </source>
</evidence>
<proteinExistence type="predicted"/>
<protein>
    <recommendedName>
        <fullName evidence="4">DUF883 domain-containing protein</fullName>
    </recommendedName>
</protein>
<evidence type="ECO:0000256" key="1">
    <source>
        <dbReference type="SAM" id="Phobius"/>
    </source>
</evidence>
<evidence type="ECO:0000313" key="3">
    <source>
        <dbReference type="Proteomes" id="UP000634004"/>
    </source>
</evidence>